<dbReference type="EMBL" id="LN831776">
    <property type="protein sequence ID" value="CQR55875.1"/>
    <property type="molecule type" value="Genomic_DNA"/>
</dbReference>
<dbReference type="KEGG" id="pri:PRIO_3472"/>
<evidence type="ECO:0000313" key="1">
    <source>
        <dbReference type="EMBL" id="CQR55875.1"/>
    </source>
</evidence>
<proteinExistence type="predicted"/>
<protein>
    <submittedName>
        <fullName evidence="1">Uncharacterized protein</fullName>
    </submittedName>
</protein>
<name>A0A0E4HAJ4_9BACL</name>
<sequence>MTLLIVLVHIKPQHKLMNFTLHEISRRNSAVLDTRYALEDSLKGLRTDYFNLPNEHRIIREYR</sequence>
<accession>A0A0E4HAJ4</accession>
<dbReference type="HOGENOM" id="CLU_2881687_0_0_9"/>
<gene>
    <name evidence="1" type="ORF">PRIO_3472</name>
</gene>
<dbReference type="AlphaFoldDB" id="A0A0E4HAJ4"/>
<reference evidence="2" key="1">
    <citation type="submission" date="2015-03" db="EMBL/GenBank/DDBJ databases">
        <authorList>
            <person name="Wibberg D."/>
        </authorList>
    </citation>
    <scope>NUCLEOTIDE SEQUENCE [LARGE SCALE GENOMIC DNA]</scope>
</reference>
<dbReference type="Proteomes" id="UP000033163">
    <property type="component" value="Chromosome I"/>
</dbReference>
<evidence type="ECO:0000313" key="2">
    <source>
        <dbReference type="Proteomes" id="UP000033163"/>
    </source>
</evidence>
<organism evidence="1 2">
    <name type="scientific">Paenibacillus riograndensis SBR5</name>
    <dbReference type="NCBI Taxonomy" id="1073571"/>
    <lineage>
        <taxon>Bacteria</taxon>
        <taxon>Bacillati</taxon>
        <taxon>Bacillota</taxon>
        <taxon>Bacilli</taxon>
        <taxon>Bacillales</taxon>
        <taxon>Paenibacillaceae</taxon>
        <taxon>Paenibacillus</taxon>
        <taxon>Paenibacillus sonchi group</taxon>
    </lineage>
</organism>